<evidence type="ECO:0000256" key="4">
    <source>
        <dbReference type="ARBA" id="ARBA00011245"/>
    </source>
</evidence>
<comment type="catalytic activity">
    <reaction evidence="8">
        <text>alpha-D-glucose = beta-D-glucose</text>
        <dbReference type="Rhea" id="RHEA:10264"/>
        <dbReference type="ChEBI" id="CHEBI:15903"/>
        <dbReference type="ChEBI" id="CHEBI:17925"/>
        <dbReference type="EC" id="5.1.3.3"/>
    </reaction>
</comment>
<evidence type="ECO:0000256" key="8">
    <source>
        <dbReference type="PIRNR" id="PIRNR005096"/>
    </source>
</evidence>
<dbReference type="RefSeq" id="WP_132223542.1">
    <property type="nucleotide sequence ID" value="NZ_SMGO01000002.1"/>
</dbReference>
<feature type="binding site" evidence="11">
    <location>
        <begin position="85"/>
        <end position="86"/>
    </location>
    <ligand>
        <name>beta-D-galactose</name>
        <dbReference type="ChEBI" id="CHEBI:27667"/>
    </ligand>
</feature>
<comment type="pathway">
    <text evidence="2 8">Carbohydrate metabolism; hexose metabolism.</text>
</comment>
<comment type="caution">
    <text evidence="12">The sequence shown here is derived from an EMBL/GenBank/DDBJ whole genome shotgun (WGS) entry which is preliminary data.</text>
</comment>
<dbReference type="AlphaFoldDB" id="A0A4R1LUL4"/>
<proteinExistence type="inferred from homology"/>
<dbReference type="CDD" id="cd09019">
    <property type="entry name" value="galactose_mutarotase_like"/>
    <property type="match status" value="1"/>
</dbReference>
<dbReference type="InterPro" id="IPR015443">
    <property type="entry name" value="Aldose_1-epimerase"/>
</dbReference>
<dbReference type="OrthoDB" id="9779408at2"/>
<feature type="binding site" evidence="10">
    <location>
        <position position="254"/>
    </location>
    <ligand>
        <name>beta-D-galactose</name>
        <dbReference type="ChEBI" id="CHEBI:27667"/>
    </ligand>
</feature>
<evidence type="ECO:0000256" key="1">
    <source>
        <dbReference type="ARBA" id="ARBA00001913"/>
    </source>
</evidence>
<accession>A0A4R1LUL4</accession>
<feature type="active site" description="Proton donor" evidence="9">
    <location>
        <position position="182"/>
    </location>
</feature>
<evidence type="ECO:0000256" key="7">
    <source>
        <dbReference type="ARBA" id="ARBA00023277"/>
    </source>
</evidence>
<dbReference type="Pfam" id="PF01263">
    <property type="entry name" value="Aldose_epim"/>
    <property type="match status" value="1"/>
</dbReference>
<sequence>MNNYTLPSEQNFEKCFENLRSHLIILENKRGMAVALSDFGARVVSILVPDKDGKKVDVALGFESIDKYVNSNERYHGATIGRFANRIAKGTFMIDENTYHIEPNNGTNALHGGKIGFHERVWSRRVNNRHQADFYLVSPDGEEGFPGNLTVVVQYSLTDDNELRIHYRAHTDKDTIINLTNHTFFNLNGEGVGSIYNHEIFIDADSYLPVDAVQIPTGELRPCKDSAFDFLSTKSIGEQMTIQDEQIEAADGFDHNYVLNNTTYQLKKPVARVLSPLTGIQMEVYTDQPGMQLYTGNFLTGNDIGKSGKPYLKHGAICLETQAFPDAPNQLTFPSCLLKVGDVFNSETRYRFNVVK</sequence>
<organism evidence="12 13">
    <name type="scientific">Albibacterium bauzanense</name>
    <dbReference type="NCBI Taxonomy" id="653929"/>
    <lineage>
        <taxon>Bacteria</taxon>
        <taxon>Pseudomonadati</taxon>
        <taxon>Bacteroidota</taxon>
        <taxon>Sphingobacteriia</taxon>
        <taxon>Sphingobacteriales</taxon>
        <taxon>Sphingobacteriaceae</taxon>
        <taxon>Albibacterium</taxon>
    </lineage>
</organism>
<comment type="similarity">
    <text evidence="3 8">Belongs to the aldose epimerase family.</text>
</comment>
<evidence type="ECO:0000256" key="3">
    <source>
        <dbReference type="ARBA" id="ARBA00006206"/>
    </source>
</evidence>
<dbReference type="GO" id="GO:0030246">
    <property type="term" value="F:carbohydrate binding"/>
    <property type="evidence" value="ECO:0007669"/>
    <property type="project" value="InterPro"/>
</dbReference>
<evidence type="ECO:0000256" key="11">
    <source>
        <dbReference type="PIRSR" id="PIRSR005096-3"/>
    </source>
</evidence>
<dbReference type="InterPro" id="IPR014718">
    <property type="entry name" value="GH-type_carb-bd"/>
</dbReference>
<name>A0A4R1LUL4_9SPHI</name>
<dbReference type="InterPro" id="IPR008183">
    <property type="entry name" value="Aldose_1/G6P_1-epimerase"/>
</dbReference>
<reference evidence="12 13" key="1">
    <citation type="submission" date="2019-03" db="EMBL/GenBank/DDBJ databases">
        <title>Genomic Encyclopedia of Archaeal and Bacterial Type Strains, Phase II (KMG-II): from individual species to whole genera.</title>
        <authorList>
            <person name="Goeker M."/>
        </authorList>
    </citation>
    <scope>NUCLEOTIDE SEQUENCE [LARGE SCALE GENOMIC DNA]</scope>
    <source>
        <strain evidence="12 13">DSM 22554</strain>
    </source>
</reference>
<dbReference type="InterPro" id="IPR011013">
    <property type="entry name" value="Gal_mutarotase_sf_dom"/>
</dbReference>
<gene>
    <name evidence="12" type="ORF">C8N28_1633</name>
</gene>
<dbReference type="SUPFAM" id="SSF74650">
    <property type="entry name" value="Galactose mutarotase-like"/>
    <property type="match status" value="1"/>
</dbReference>
<dbReference type="Proteomes" id="UP000294616">
    <property type="component" value="Unassembled WGS sequence"/>
</dbReference>
<comment type="cofactor">
    <cofactor evidence="1">
        <name>Ca(2+)</name>
        <dbReference type="ChEBI" id="CHEBI:29108"/>
    </cofactor>
</comment>
<dbReference type="GO" id="GO:0005737">
    <property type="term" value="C:cytoplasm"/>
    <property type="evidence" value="ECO:0007669"/>
    <property type="project" value="TreeGrafter"/>
</dbReference>
<keyword evidence="13" id="KW-1185">Reference proteome</keyword>
<keyword evidence="5" id="KW-0106">Calcium</keyword>
<dbReference type="UniPathway" id="UPA00242"/>
<dbReference type="NCBIfam" id="NF008277">
    <property type="entry name" value="PRK11055.1"/>
    <property type="match status" value="1"/>
</dbReference>
<dbReference type="EC" id="5.1.3.3" evidence="8"/>
<dbReference type="Gene3D" id="2.70.98.10">
    <property type="match status" value="1"/>
</dbReference>
<evidence type="ECO:0000256" key="10">
    <source>
        <dbReference type="PIRSR" id="PIRSR005096-2"/>
    </source>
</evidence>
<dbReference type="GO" id="GO:0006006">
    <property type="term" value="P:glucose metabolic process"/>
    <property type="evidence" value="ECO:0007669"/>
    <property type="project" value="TreeGrafter"/>
</dbReference>
<keyword evidence="7 8" id="KW-0119">Carbohydrate metabolism</keyword>
<dbReference type="PIRSF" id="PIRSF005096">
    <property type="entry name" value="GALM"/>
    <property type="match status" value="1"/>
</dbReference>
<evidence type="ECO:0000256" key="5">
    <source>
        <dbReference type="ARBA" id="ARBA00022837"/>
    </source>
</evidence>
<dbReference type="PANTHER" id="PTHR10091">
    <property type="entry name" value="ALDOSE-1-EPIMERASE"/>
    <property type="match status" value="1"/>
</dbReference>
<dbReference type="GO" id="GO:0004034">
    <property type="term" value="F:aldose 1-epimerase activity"/>
    <property type="evidence" value="ECO:0007669"/>
    <property type="project" value="UniProtKB-EC"/>
</dbReference>
<evidence type="ECO:0000313" key="13">
    <source>
        <dbReference type="Proteomes" id="UP000294616"/>
    </source>
</evidence>
<feature type="active site" description="Proton acceptor" evidence="9">
    <location>
        <position position="320"/>
    </location>
</feature>
<dbReference type="PANTHER" id="PTHR10091:SF0">
    <property type="entry name" value="GALACTOSE MUTAROTASE"/>
    <property type="match status" value="1"/>
</dbReference>
<evidence type="ECO:0000256" key="2">
    <source>
        <dbReference type="ARBA" id="ARBA00005028"/>
    </source>
</evidence>
<dbReference type="EMBL" id="SMGO01000002">
    <property type="protein sequence ID" value="TCK83046.1"/>
    <property type="molecule type" value="Genomic_DNA"/>
</dbReference>
<keyword evidence="6 8" id="KW-0413">Isomerase</keyword>
<dbReference type="GO" id="GO:0033499">
    <property type="term" value="P:galactose catabolic process via UDP-galactose, Leloir pathway"/>
    <property type="evidence" value="ECO:0007669"/>
    <property type="project" value="TreeGrafter"/>
</dbReference>
<evidence type="ECO:0000256" key="9">
    <source>
        <dbReference type="PIRSR" id="PIRSR005096-1"/>
    </source>
</evidence>
<dbReference type="InterPro" id="IPR047215">
    <property type="entry name" value="Galactose_mutarotase-like"/>
</dbReference>
<evidence type="ECO:0000313" key="12">
    <source>
        <dbReference type="EMBL" id="TCK83046.1"/>
    </source>
</evidence>
<evidence type="ECO:0000256" key="6">
    <source>
        <dbReference type="ARBA" id="ARBA00023235"/>
    </source>
</evidence>
<comment type="subunit">
    <text evidence="4">Monomer.</text>
</comment>
<protein>
    <recommendedName>
        <fullName evidence="8">Aldose 1-epimerase</fullName>
        <ecNumber evidence="8">5.1.3.3</ecNumber>
    </recommendedName>
</protein>